<protein>
    <submittedName>
        <fullName evidence="1">Uncharacterized protein</fullName>
    </submittedName>
</protein>
<proteinExistence type="predicted"/>
<sequence>MARLNLPSQEGLSFLLIRLFDQGKDVIQLVRIFDSQLVNAISMMADIGNVPGEFIGVFQFAFGKVDPEFQALFLQSDIREIRIVDSEGDIKLVGLDSNVSQIENFFSEAVVNVLHLFRNGLQSVLLRINYDFLADGIYGAVFRRNRFTLLNKLRDNFIPLKVEKYYAFRITHEFSMAKVSAYLNNLEKIQWYVHPKCALRSMVG</sequence>
<keyword evidence="2" id="KW-1185">Reference proteome</keyword>
<dbReference type="EMBL" id="JAMGSI010000001">
    <property type="protein sequence ID" value="MCL6656690.1"/>
    <property type="molecule type" value="Genomic_DNA"/>
</dbReference>
<evidence type="ECO:0000313" key="1">
    <source>
        <dbReference type="EMBL" id="MCL6656690.1"/>
    </source>
</evidence>
<gene>
    <name evidence="1" type="ORF">M8N44_05075</name>
</gene>
<accession>A0ABT0R6D6</accession>
<name>A0ABT0R6D6_9BACT</name>
<dbReference type="RefSeq" id="WP_146021091.1">
    <property type="nucleotide sequence ID" value="NZ_CP072027.1"/>
</dbReference>
<evidence type="ECO:0000313" key="2">
    <source>
        <dbReference type="Proteomes" id="UP001202031"/>
    </source>
</evidence>
<reference evidence="1 2" key="1">
    <citation type="submission" date="2022-03" db="EMBL/GenBank/DDBJ databases">
        <title>Taxonomic description of new species and reclassification of some bacterial strains.</title>
        <authorList>
            <person name="Ndongo S."/>
        </authorList>
    </citation>
    <scope>NUCLEOTIDE SEQUENCE [LARGE SCALE GENOMIC DNA]</scope>
    <source>
        <strain evidence="1 2">Marseille-P6666</strain>
    </source>
</reference>
<dbReference type="Proteomes" id="UP001202031">
    <property type="component" value="Unassembled WGS sequence"/>
</dbReference>
<comment type="caution">
    <text evidence="1">The sequence shown here is derived from an EMBL/GenBank/DDBJ whole genome shotgun (WGS) entry which is preliminary data.</text>
</comment>
<organism evidence="1 2">
    <name type="scientific">Akkermansia massiliensis</name>
    <dbReference type="NCBI Taxonomy" id="2927224"/>
    <lineage>
        <taxon>Bacteria</taxon>
        <taxon>Pseudomonadati</taxon>
        <taxon>Verrucomicrobiota</taxon>
        <taxon>Verrucomicrobiia</taxon>
        <taxon>Verrucomicrobiales</taxon>
        <taxon>Akkermansiaceae</taxon>
        <taxon>Akkermansia</taxon>
    </lineage>
</organism>